<keyword evidence="2" id="KW-1185">Reference proteome</keyword>
<feature type="non-terminal residue" evidence="1">
    <location>
        <position position="158"/>
    </location>
</feature>
<dbReference type="EMBL" id="CAMGYJ010000005">
    <property type="protein sequence ID" value="CAI0411873.1"/>
    <property type="molecule type" value="Genomic_DNA"/>
</dbReference>
<accession>A0AAV0JQL4</accession>
<sequence length="158" mass="17418">AIRVVRTAVSLPLEKKQSGGDDNFPPLATLGGASKRISGSDGPFEVGRALCDQPSELVLGWRWVEEGLSPGLVVWKKNLGLGLSQTEQLSGLKRSPLIKSFMYDCGPKFEEVEPKLDFVMKKSYVVEVIMLVDELYVGAKKKTPMRFNIDLGSSYLLQ</sequence>
<proteinExistence type="predicted"/>
<comment type="caution">
    <text evidence="1">The sequence shown here is derived from an EMBL/GenBank/DDBJ whole genome shotgun (WGS) entry which is preliminary data.</text>
</comment>
<gene>
    <name evidence="1" type="ORF">LITE_LOCUS15327</name>
</gene>
<reference evidence="1" key="1">
    <citation type="submission" date="2022-08" db="EMBL/GenBank/DDBJ databases">
        <authorList>
            <person name="Gutierrez-Valencia J."/>
        </authorList>
    </citation>
    <scope>NUCLEOTIDE SEQUENCE</scope>
</reference>
<evidence type="ECO:0000313" key="1">
    <source>
        <dbReference type="EMBL" id="CAI0411873.1"/>
    </source>
</evidence>
<dbReference type="Proteomes" id="UP001154282">
    <property type="component" value="Unassembled WGS sequence"/>
</dbReference>
<organism evidence="1 2">
    <name type="scientific">Linum tenue</name>
    <dbReference type="NCBI Taxonomy" id="586396"/>
    <lineage>
        <taxon>Eukaryota</taxon>
        <taxon>Viridiplantae</taxon>
        <taxon>Streptophyta</taxon>
        <taxon>Embryophyta</taxon>
        <taxon>Tracheophyta</taxon>
        <taxon>Spermatophyta</taxon>
        <taxon>Magnoliopsida</taxon>
        <taxon>eudicotyledons</taxon>
        <taxon>Gunneridae</taxon>
        <taxon>Pentapetalae</taxon>
        <taxon>rosids</taxon>
        <taxon>fabids</taxon>
        <taxon>Malpighiales</taxon>
        <taxon>Linaceae</taxon>
        <taxon>Linum</taxon>
    </lineage>
</organism>
<dbReference type="AlphaFoldDB" id="A0AAV0JQL4"/>
<evidence type="ECO:0000313" key="2">
    <source>
        <dbReference type="Proteomes" id="UP001154282"/>
    </source>
</evidence>
<protein>
    <submittedName>
        <fullName evidence="1">Uncharacterized protein</fullName>
    </submittedName>
</protein>
<feature type="non-terminal residue" evidence="1">
    <location>
        <position position="1"/>
    </location>
</feature>
<name>A0AAV0JQL4_9ROSI</name>